<feature type="transmembrane region" description="Helical" evidence="6">
    <location>
        <begin position="144"/>
        <end position="163"/>
    </location>
</feature>
<dbReference type="InterPro" id="IPR037272">
    <property type="entry name" value="SNS_sf"/>
</dbReference>
<evidence type="ECO:0000256" key="6">
    <source>
        <dbReference type="SAM" id="Phobius"/>
    </source>
</evidence>
<feature type="transmembrane region" description="Helical" evidence="6">
    <location>
        <begin position="257"/>
        <end position="281"/>
    </location>
</feature>
<feature type="transmembrane region" description="Helical" evidence="6">
    <location>
        <begin position="347"/>
        <end position="367"/>
    </location>
</feature>
<dbReference type="NCBIfam" id="NF037979">
    <property type="entry name" value="Na_transp"/>
    <property type="match status" value="1"/>
</dbReference>
<accession>A0A2A7B597</accession>
<dbReference type="PANTHER" id="PTHR42948:SF1">
    <property type="entry name" value="TRANSPORTER"/>
    <property type="match status" value="1"/>
</dbReference>
<feature type="transmembrane region" description="Helical" evidence="6">
    <location>
        <begin position="226"/>
        <end position="245"/>
    </location>
</feature>
<evidence type="ECO:0000256" key="5">
    <source>
        <dbReference type="ARBA" id="ARBA00023136"/>
    </source>
</evidence>
<feature type="transmembrane region" description="Helical" evidence="6">
    <location>
        <begin position="42"/>
        <end position="63"/>
    </location>
</feature>
<dbReference type="GO" id="GO:0016020">
    <property type="term" value="C:membrane"/>
    <property type="evidence" value="ECO:0007669"/>
    <property type="project" value="UniProtKB-SubCell"/>
</dbReference>
<feature type="transmembrane region" description="Helical" evidence="6">
    <location>
        <begin position="90"/>
        <end position="115"/>
    </location>
</feature>
<dbReference type="InterPro" id="IPR000175">
    <property type="entry name" value="Na/ntran_symport"/>
</dbReference>
<keyword evidence="3 6" id="KW-0812">Transmembrane</keyword>
<feature type="transmembrane region" description="Helical" evidence="6">
    <location>
        <begin position="175"/>
        <end position="195"/>
    </location>
</feature>
<evidence type="ECO:0000313" key="8">
    <source>
        <dbReference type="Proteomes" id="UP000220904"/>
    </source>
</evidence>
<dbReference type="PROSITE" id="PS50267">
    <property type="entry name" value="NA_NEUROTRAN_SYMP_3"/>
    <property type="match status" value="1"/>
</dbReference>
<dbReference type="Proteomes" id="UP000220904">
    <property type="component" value="Unassembled WGS sequence"/>
</dbReference>
<dbReference type="InterPro" id="IPR047218">
    <property type="entry name" value="YocR/YhdH-like"/>
</dbReference>
<keyword evidence="4 6" id="KW-1133">Transmembrane helix</keyword>
<dbReference type="PANTHER" id="PTHR42948">
    <property type="entry name" value="TRANSPORTER"/>
    <property type="match status" value="1"/>
</dbReference>
<reference evidence="7 8" key="1">
    <citation type="journal article" date="2017" name="Front. Microbiol.">
        <title>New Insights into the Diversity of the Genus Faecalibacterium.</title>
        <authorList>
            <person name="Benevides L."/>
            <person name="Burman S."/>
            <person name="Martin R."/>
            <person name="Robert V."/>
            <person name="Thomas M."/>
            <person name="Miquel S."/>
            <person name="Chain F."/>
            <person name="Sokol H."/>
            <person name="Bermudez-Humaran L.G."/>
            <person name="Morrison M."/>
            <person name="Langella P."/>
            <person name="Azevedo V.A."/>
            <person name="Chatel J.M."/>
            <person name="Soares S."/>
        </authorList>
    </citation>
    <scope>NUCLEOTIDE SEQUENCE [LARGE SCALE GENOMIC DNA]</scope>
    <source>
        <strain evidence="7 8">AHMP21</strain>
    </source>
</reference>
<keyword evidence="2" id="KW-0813">Transport</keyword>
<feature type="transmembrane region" description="Helical" evidence="6">
    <location>
        <begin position="306"/>
        <end position="327"/>
    </location>
</feature>
<organism evidence="7 8">
    <name type="scientific">Faecalibacterium prausnitzii</name>
    <dbReference type="NCBI Taxonomy" id="853"/>
    <lineage>
        <taxon>Bacteria</taxon>
        <taxon>Bacillati</taxon>
        <taxon>Bacillota</taxon>
        <taxon>Clostridia</taxon>
        <taxon>Eubacteriales</taxon>
        <taxon>Oscillospiraceae</taxon>
        <taxon>Faecalibacterium</taxon>
    </lineage>
</organism>
<evidence type="ECO:0000256" key="4">
    <source>
        <dbReference type="ARBA" id="ARBA00022989"/>
    </source>
</evidence>
<gene>
    <name evidence="7" type="ORF">CHR60_07305</name>
</gene>
<evidence type="ECO:0000256" key="3">
    <source>
        <dbReference type="ARBA" id="ARBA00022692"/>
    </source>
</evidence>
<dbReference type="SUPFAM" id="SSF161070">
    <property type="entry name" value="SNF-like"/>
    <property type="match status" value="1"/>
</dbReference>
<proteinExistence type="predicted"/>
<evidence type="ECO:0000256" key="1">
    <source>
        <dbReference type="ARBA" id="ARBA00004141"/>
    </source>
</evidence>
<dbReference type="AlphaFoldDB" id="A0A2A7B597"/>
<feature type="transmembrane region" description="Helical" evidence="6">
    <location>
        <begin position="432"/>
        <end position="451"/>
    </location>
</feature>
<dbReference type="PRINTS" id="PR00176">
    <property type="entry name" value="NANEUSMPORT"/>
</dbReference>
<feature type="transmembrane region" description="Helical" evidence="6">
    <location>
        <begin position="12"/>
        <end position="30"/>
    </location>
</feature>
<dbReference type="RefSeq" id="WP_097792417.1">
    <property type="nucleotide sequence ID" value="NZ_JAQCXY010000001.1"/>
</dbReference>
<dbReference type="OrthoDB" id="9762833at2"/>
<comment type="subcellular location">
    <subcellularLocation>
        <location evidence="1">Membrane</location>
        <topology evidence="1">Multi-pass membrane protein</topology>
    </subcellularLocation>
</comment>
<name>A0A2A7B597_9FIRM</name>
<keyword evidence="5 6" id="KW-0472">Membrane</keyword>
<comment type="caution">
    <text evidence="7">The sequence shown here is derived from an EMBL/GenBank/DDBJ whole genome shotgun (WGS) entry which is preliminary data.</text>
</comment>
<protein>
    <submittedName>
        <fullName evidence="7">Sodium-dependent transporter</fullName>
    </submittedName>
</protein>
<dbReference type="CDD" id="cd10336">
    <property type="entry name" value="SLC6sbd_Tyt1-Like"/>
    <property type="match status" value="1"/>
</dbReference>
<evidence type="ECO:0000313" key="7">
    <source>
        <dbReference type="EMBL" id="PDX86545.1"/>
    </source>
</evidence>
<dbReference type="Pfam" id="PF00209">
    <property type="entry name" value="SNF"/>
    <property type="match status" value="2"/>
</dbReference>
<dbReference type="EMBL" id="NOUV01000014">
    <property type="protein sequence ID" value="PDX86545.1"/>
    <property type="molecule type" value="Genomic_DNA"/>
</dbReference>
<feature type="transmembrane region" description="Helical" evidence="6">
    <location>
        <begin position="387"/>
        <end position="411"/>
    </location>
</feature>
<sequence length="456" mass="50244">MERETLKSRLGFILLSAGCAIGIGNVWKFPYMAGQGGGGAFVLFYLLFLIILGLPIMTMEFAVGRASRKSPVRAYQALEKPGQKWHIHGYFTLIGCYLLMMFYTTVAGWMLHYFYMTATGKLAGLNTDQVSNAFSEMLASPGIMAFWMIFVVAFGILVCAKGLQNGLERVTKVMMIALLVIMVILAVNSLFMPGAKEGLRFYLVPDFARMKEVGVVNTLVGAMNQAFFTLSLGIGAMSIFGSYIGKEHALLGESIRIVALDTFVAITAGLIIFPACFTYGVDQTAGPSLIFITLPNIFANMAMGRLWGSLFFLFMAFAALSTVLAVFENIICCGMELTGCSRKKSSLVNLFLIAALSMPCVLGYNVWSWDGFAVFGGAVLDFEDFLVSNLFLPLGSLVYLLFCVSRCGWGWKNYKQEVNTGEGPKMQDWMRGYLTYGLPLIVLFIFAFGLYDKFFA</sequence>
<evidence type="ECO:0000256" key="2">
    <source>
        <dbReference type="ARBA" id="ARBA00022448"/>
    </source>
</evidence>